<dbReference type="CDD" id="cd02440">
    <property type="entry name" value="AdoMet_MTases"/>
    <property type="match status" value="1"/>
</dbReference>
<dbReference type="PANTHER" id="PTHR43775">
    <property type="entry name" value="FATTY ACID SYNTHASE"/>
    <property type="match status" value="1"/>
</dbReference>
<evidence type="ECO:0000256" key="7">
    <source>
        <dbReference type="ARBA" id="ARBA00023315"/>
    </source>
</evidence>
<evidence type="ECO:0000259" key="12">
    <source>
        <dbReference type="PROSITE" id="PS52019"/>
    </source>
</evidence>
<dbReference type="PROSITE" id="PS00012">
    <property type="entry name" value="PHOSPHOPANTETHEINE"/>
    <property type="match status" value="1"/>
</dbReference>
<dbReference type="Gene3D" id="3.10.129.110">
    <property type="entry name" value="Polyketide synthase dehydratase"/>
    <property type="match status" value="1"/>
</dbReference>
<dbReference type="InterPro" id="IPR016036">
    <property type="entry name" value="Malonyl_transacylase_ACP-bd"/>
</dbReference>
<dbReference type="EMBL" id="VCAU01000001">
    <property type="protein sequence ID" value="KAF9895178.1"/>
    <property type="molecule type" value="Genomic_DNA"/>
</dbReference>
<dbReference type="InterPro" id="IPR014031">
    <property type="entry name" value="Ketoacyl_synth_C"/>
</dbReference>
<evidence type="ECO:0000256" key="9">
    <source>
        <dbReference type="SAM" id="MobiDB-lite"/>
    </source>
</evidence>
<feature type="region of interest" description="Disordered" evidence="9">
    <location>
        <begin position="1732"/>
        <end position="1761"/>
    </location>
</feature>
<dbReference type="InterPro" id="IPR016035">
    <property type="entry name" value="Acyl_Trfase/lysoPLipase"/>
</dbReference>
<dbReference type="SMART" id="SM00823">
    <property type="entry name" value="PKS_PP"/>
    <property type="match status" value="1"/>
</dbReference>
<dbReference type="SMART" id="SM00827">
    <property type="entry name" value="PKS_AT"/>
    <property type="match status" value="1"/>
</dbReference>
<protein>
    <recommendedName>
        <fullName evidence="15">Carrier domain-containing protein</fullName>
    </recommendedName>
</protein>
<dbReference type="Pfam" id="PF18558">
    <property type="entry name" value="HTH_51"/>
    <property type="match status" value="1"/>
</dbReference>
<evidence type="ECO:0000313" key="13">
    <source>
        <dbReference type="EMBL" id="KAF9895178.1"/>
    </source>
</evidence>
<dbReference type="Pfam" id="PF16073">
    <property type="entry name" value="SAT"/>
    <property type="match status" value="1"/>
</dbReference>
<dbReference type="PANTHER" id="PTHR43775:SF14">
    <property type="entry name" value="ITERATIVE POLYKETIDE SYNTHASE AFOE-RELATED"/>
    <property type="match status" value="1"/>
</dbReference>
<dbReference type="InterPro" id="IPR016039">
    <property type="entry name" value="Thiolase-like"/>
</dbReference>
<comment type="pathway">
    <text evidence="1">Secondary metabolite biosynthesis.</text>
</comment>
<dbReference type="Pfam" id="PF08242">
    <property type="entry name" value="Methyltransf_12"/>
    <property type="match status" value="1"/>
</dbReference>
<feature type="active site" description="Proton acceptor; for dehydratase activity" evidence="8">
    <location>
        <position position="1323"/>
    </location>
</feature>
<dbReference type="GO" id="GO:0031177">
    <property type="term" value="F:phosphopantetheine binding"/>
    <property type="evidence" value="ECO:0007669"/>
    <property type="project" value="InterPro"/>
</dbReference>
<evidence type="ECO:0000256" key="1">
    <source>
        <dbReference type="ARBA" id="ARBA00005179"/>
    </source>
</evidence>
<dbReference type="PROSITE" id="PS52019">
    <property type="entry name" value="PKS_MFAS_DH"/>
    <property type="match status" value="1"/>
</dbReference>
<dbReference type="InterPro" id="IPR041068">
    <property type="entry name" value="HTH_51"/>
</dbReference>
<dbReference type="SMART" id="SM00825">
    <property type="entry name" value="PKS_KS"/>
    <property type="match status" value="1"/>
</dbReference>
<dbReference type="InterPro" id="IPR036736">
    <property type="entry name" value="ACP-like_sf"/>
</dbReference>
<evidence type="ECO:0000256" key="3">
    <source>
        <dbReference type="ARBA" id="ARBA00022553"/>
    </source>
</evidence>
<keyword evidence="5" id="KW-0521">NADP</keyword>
<organism evidence="13 14">
    <name type="scientific">Aspergillus nanangensis</name>
    <dbReference type="NCBI Taxonomy" id="2582783"/>
    <lineage>
        <taxon>Eukaryota</taxon>
        <taxon>Fungi</taxon>
        <taxon>Dikarya</taxon>
        <taxon>Ascomycota</taxon>
        <taxon>Pezizomycotina</taxon>
        <taxon>Eurotiomycetes</taxon>
        <taxon>Eurotiomycetidae</taxon>
        <taxon>Eurotiales</taxon>
        <taxon>Aspergillaceae</taxon>
        <taxon>Aspergillus</taxon>
        <taxon>Aspergillus subgen. Circumdati</taxon>
    </lineage>
</organism>
<dbReference type="InterPro" id="IPR009081">
    <property type="entry name" value="PP-bd_ACP"/>
</dbReference>
<dbReference type="InterPro" id="IPR032088">
    <property type="entry name" value="SAT"/>
</dbReference>
<dbReference type="Pfam" id="PF00550">
    <property type="entry name" value="PP-binding"/>
    <property type="match status" value="1"/>
</dbReference>
<feature type="domain" description="PKS/mFAS DH" evidence="12">
    <location>
        <begin position="1288"/>
        <end position="1596"/>
    </location>
</feature>
<accession>A0AAD4CZ72</accession>
<dbReference type="PROSITE" id="PS52004">
    <property type="entry name" value="KS3_2"/>
    <property type="match status" value="1"/>
</dbReference>
<dbReference type="GO" id="GO:0004312">
    <property type="term" value="F:fatty acid synthase activity"/>
    <property type="evidence" value="ECO:0007669"/>
    <property type="project" value="TreeGrafter"/>
</dbReference>
<feature type="domain" description="Carrier" evidence="10">
    <location>
        <begin position="1651"/>
        <end position="1725"/>
    </location>
</feature>
<evidence type="ECO:0008006" key="15">
    <source>
        <dbReference type="Google" id="ProtNLM"/>
    </source>
</evidence>
<evidence type="ECO:0000259" key="11">
    <source>
        <dbReference type="PROSITE" id="PS52004"/>
    </source>
</evidence>
<comment type="caution">
    <text evidence="13">The sequence shown here is derived from an EMBL/GenBank/DDBJ whole genome shotgun (WGS) entry which is preliminary data.</text>
</comment>
<dbReference type="Pfam" id="PF07993">
    <property type="entry name" value="NAD_binding_4"/>
    <property type="match status" value="1"/>
</dbReference>
<evidence type="ECO:0000256" key="8">
    <source>
        <dbReference type="PROSITE-ProRule" id="PRU01363"/>
    </source>
</evidence>
<keyword evidence="4" id="KW-0808">Transferase</keyword>
<dbReference type="InterPro" id="IPR013217">
    <property type="entry name" value="Methyltransf_12"/>
</dbReference>
<proteinExistence type="predicted"/>
<dbReference type="InterPro" id="IPR013120">
    <property type="entry name" value="FAR_NAD-bd"/>
</dbReference>
<dbReference type="SUPFAM" id="SSF53901">
    <property type="entry name" value="Thiolase-like"/>
    <property type="match status" value="1"/>
</dbReference>
<reference evidence="13" key="1">
    <citation type="journal article" date="2019" name="Beilstein J. Org. Chem.">
        <title>Nanangenines: drimane sesquiterpenoids as the dominant metabolite cohort of a novel Australian fungus, Aspergillus nanangensis.</title>
        <authorList>
            <person name="Lacey H.J."/>
            <person name="Gilchrist C.L.M."/>
            <person name="Crombie A."/>
            <person name="Kalaitzis J.A."/>
            <person name="Vuong D."/>
            <person name="Rutledge P.J."/>
            <person name="Turner P."/>
            <person name="Pitt J.I."/>
            <person name="Lacey E."/>
            <person name="Chooi Y.H."/>
            <person name="Piggott A.M."/>
        </authorList>
    </citation>
    <scope>NUCLEOTIDE SEQUENCE</scope>
    <source>
        <strain evidence="13">MST-FP2251</strain>
    </source>
</reference>
<evidence type="ECO:0000256" key="5">
    <source>
        <dbReference type="ARBA" id="ARBA00022857"/>
    </source>
</evidence>
<gene>
    <name evidence="13" type="ORF">FE257_000080</name>
</gene>
<dbReference type="Pfam" id="PF00698">
    <property type="entry name" value="Acyl_transf_1"/>
    <property type="match status" value="1"/>
</dbReference>
<dbReference type="SUPFAM" id="SSF52151">
    <property type="entry name" value="FabD/lysophospholipase-like"/>
    <property type="match status" value="1"/>
</dbReference>
<dbReference type="InterPro" id="IPR050091">
    <property type="entry name" value="PKS_NRPS_Biosynth_Enz"/>
</dbReference>
<name>A0AAD4CZ72_ASPNN</name>
<dbReference type="InterPro" id="IPR001227">
    <property type="entry name" value="Ac_transferase_dom_sf"/>
</dbReference>
<dbReference type="Gene3D" id="3.30.70.3290">
    <property type="match status" value="1"/>
</dbReference>
<dbReference type="SUPFAM" id="SSF53335">
    <property type="entry name" value="S-adenosyl-L-methionine-dependent methyltransferases"/>
    <property type="match status" value="1"/>
</dbReference>
<keyword evidence="14" id="KW-1185">Reference proteome</keyword>
<dbReference type="SUPFAM" id="SSF47336">
    <property type="entry name" value="ACP-like"/>
    <property type="match status" value="1"/>
</dbReference>
<evidence type="ECO:0000256" key="2">
    <source>
        <dbReference type="ARBA" id="ARBA00022450"/>
    </source>
</evidence>
<dbReference type="Gene3D" id="1.10.1200.10">
    <property type="entry name" value="ACP-like"/>
    <property type="match status" value="1"/>
</dbReference>
<dbReference type="Gene3D" id="3.40.50.150">
    <property type="entry name" value="Vaccinia Virus protein VP39"/>
    <property type="match status" value="1"/>
</dbReference>
<dbReference type="PROSITE" id="PS50075">
    <property type="entry name" value="CARRIER"/>
    <property type="match status" value="1"/>
</dbReference>
<keyword evidence="7" id="KW-0012">Acyltransferase</keyword>
<dbReference type="Proteomes" id="UP001194746">
    <property type="component" value="Unassembled WGS sequence"/>
</dbReference>
<dbReference type="Pfam" id="PF02801">
    <property type="entry name" value="Ketoacyl-synt_C"/>
    <property type="match status" value="1"/>
</dbReference>
<dbReference type="InterPro" id="IPR029063">
    <property type="entry name" value="SAM-dependent_MTases_sf"/>
</dbReference>
<feature type="domain" description="Ketosynthase family 3 (KS3)" evidence="11">
    <location>
        <begin position="382"/>
        <end position="798"/>
    </location>
</feature>
<feature type="region of interest" description="C-terminal hotdog fold" evidence="8">
    <location>
        <begin position="1448"/>
        <end position="1596"/>
    </location>
</feature>
<keyword evidence="2" id="KW-0596">Phosphopantetheine</keyword>
<dbReference type="Gene3D" id="3.40.47.10">
    <property type="match status" value="1"/>
</dbReference>
<dbReference type="SUPFAM" id="SSF51735">
    <property type="entry name" value="NAD(P)-binding Rossmann-fold domains"/>
    <property type="match status" value="1"/>
</dbReference>
<dbReference type="Pfam" id="PF00109">
    <property type="entry name" value="ketoacyl-synt"/>
    <property type="match status" value="1"/>
</dbReference>
<dbReference type="InterPro" id="IPR020841">
    <property type="entry name" value="PKS_Beta-ketoAc_synthase_dom"/>
</dbReference>
<keyword evidence="6" id="KW-0511">Multifunctional enzyme</keyword>
<dbReference type="CDD" id="cd00833">
    <property type="entry name" value="PKS"/>
    <property type="match status" value="1"/>
</dbReference>
<dbReference type="InterPro" id="IPR042104">
    <property type="entry name" value="PKS_dehydratase_sf"/>
</dbReference>
<reference evidence="13" key="2">
    <citation type="submission" date="2020-02" db="EMBL/GenBank/DDBJ databases">
        <authorList>
            <person name="Gilchrist C.L.M."/>
            <person name="Chooi Y.-H."/>
        </authorList>
    </citation>
    <scope>NUCLEOTIDE SEQUENCE</scope>
    <source>
        <strain evidence="13">MST-FP2251</strain>
    </source>
</reference>
<dbReference type="GO" id="GO:0006633">
    <property type="term" value="P:fatty acid biosynthetic process"/>
    <property type="evidence" value="ECO:0007669"/>
    <property type="project" value="TreeGrafter"/>
</dbReference>
<dbReference type="InterPro" id="IPR049900">
    <property type="entry name" value="PKS_mFAS_DH"/>
</dbReference>
<dbReference type="InterPro" id="IPR020806">
    <property type="entry name" value="PKS_PP-bd"/>
</dbReference>
<feature type="active site" description="Proton donor; for dehydratase activity" evidence="8">
    <location>
        <position position="1504"/>
    </location>
</feature>
<dbReference type="SUPFAM" id="SSF55048">
    <property type="entry name" value="Probable ACP-binding domain of malonyl-CoA ACP transacylase"/>
    <property type="match status" value="1"/>
</dbReference>
<keyword evidence="3" id="KW-0597">Phosphoprotein</keyword>
<evidence type="ECO:0000256" key="6">
    <source>
        <dbReference type="ARBA" id="ARBA00023268"/>
    </source>
</evidence>
<evidence type="ECO:0000259" key="10">
    <source>
        <dbReference type="PROSITE" id="PS50075"/>
    </source>
</evidence>
<dbReference type="InterPro" id="IPR014030">
    <property type="entry name" value="Ketoacyl_synth_N"/>
</dbReference>
<evidence type="ECO:0000256" key="4">
    <source>
        <dbReference type="ARBA" id="ARBA00022679"/>
    </source>
</evidence>
<feature type="region of interest" description="N-terminal hotdog fold" evidence="8">
    <location>
        <begin position="1288"/>
        <end position="1420"/>
    </location>
</feature>
<sequence>MDSNKLCPGTGGKTVLLFGCQCLSFDANDFRRLRAIVLDSTEYDWVLDVLAELPVYYRTATGYHAQLKEIPGETQLRDLHRWFLTGDVSDDVFPIPYVQLAPLLMITHFSQYTQYLQLSHPEYRKSGILHSASSSVVDIAGFCIGFLSALVVAASRTRDDLHDHASVALRLAMLMGAIGDAHEKEEQYTSLAVAWKEPCLGDLLASVLEAFPRAYITVRYDDNRVTVMAPRGSVSKLEDQLHTAGFSATQVAFNGRYHWSGNYSLLPGLSEMCARDRSLQTRHLAEPEFLTSNHTADPNHALHELVLRSILCEQCQWSTQFASVYKKSLTDTSSIVVEFGPERCIPPTFMRSLRGRVIHFEDLNLDILSRLSPLRQTPGVYDNDIAVVGMACRVAGADDLEEFWQILCSGASQHRRLPAERSANFENPWRPEALRPWWGNFLRDVDAFDHKFFKKVPREAMAQDPQQRLLLQVAYQALEQAGYFQRANPESNVGCYVACCTVDYEHNVNCHKASAYVATGVLRSFMAGKISHYFGWRGPAFCVDSACSGSAVAIHQACQALLRGECAAALVGGSNAILSPVNYDNLAGASFVSPTGPCKPFDRNADGYCRGEGVAAVYLKRMSDALADGDPILGTIAATAVEQNSNCSPIVVPDGPSLAGLFSRVTTSARVRPCDITVVEAHGTGTQAGDPAEYAGVRQALGGPQRASSLSLGSVKGLVGHTEGVSGLVALVKVLLMVHEGKIPPQPNFHALNPHIKVSPDDNIRIWTSLEQWEAKYRAVVINNYGASGSNASMVITESPSSCASSGQSPIHSPGHPLPFQICGLTQERVRDYCERLLKFLRGKALSAGHTASLGNLSFNICRQSNPALDKQALFSCRSQDELCNHLAAVAGGNQSRIVDVKKPMRPVVLCFGGQVSTFIGLDRATYDGIPLLRRHLDECHSILGAMGYTGLYPGIFEAKPMSDQVSLQTTLFSLQYACARAWIDSGVVVSAVVGHSFGELTALCVAGSVSVSDALLLVARRASIIRDRWGTDSGAMMAVEGEQGDVEDLLQRSTKENAADVLPATVACVNGPRSFTIAGSTASIDAIKQTAANYAQFSHLRLKRLSVTNAFHSTLVDSLIPELQDVTDGLTIKQPTIHVEHATEHSTTACISSGFVAQHLRQPVYFHHAIQRLAQKYPSCIWLEAGSNSTVTVMAARALGTQAGHHFQPVNITSSTGIRNLTETALSLWQEGLRVSFWGHHPCQSPEYAPVLLPPYQFEKSRHWLDNKPVPVSAANAAISTAAPSPTETMISLLEYEGEHPQLVKFSIDTSHPRYQSAVRGHLVAQTAPVVPVSTILDTVLEALFSIPDGKGLIPQVTNVTSEAPHCLDPSRQLFIELRRDSPKSRIWDMKYLTQVRHKGPKSTLIHCQARISLYNPADTDFTNEWAQYSRLVSHARCKQILHALDADDILQGRNVYSTFAEIVDYSERFQGVRRLVGKGTESAGRVVKKYTGESWADPYLCDCFSQVGGFWVNCMTDRSPSDIYVANGIQRWMRTPKYADAATARPDAWDVYATHQRHADHYMTDVFAFDSETGELVEVFLGLMFARVAKTTFRAILSRFAPAGAGGTTSHGGWEGSKKVALESSGGAVDVATTISKTKKKRKGAKASADLTTRVKAIVADFCAMDPKEITDNGNMADAGIDSLMAMELAKELEEKLSCTLPATDLLEADTFRDLVAAVRAALGGVEDDDVNANDGTAETITRNSSQAEDIAPTPLSESNTSALTDIEALSLPHELVLEAFGETKALTDRFLADNQCSGRVHAFAPVQTQLCVALVLEAFEDLGCCIRTAAAGERLQRVPFDPQHSPLIDYLYNRLEEARLIDLDGSEAIRTAISAPKKPSSTILAEISQNFPEYSGASQLAFFTGSRLASVLRGEQDGLQLIFGTKEGQELVSWMYGNEPHNVAGSKQILDFITRLADKLNPSPSCSSSSISTGPLRILEMGAGTGGATKWLLPGLTNLLLPVEYTFTDISPAFLALARRRFAEYPFVQYRAHDIEKPPADVLLGTQHIVIAINAVHATSNLQESTRNMRRLLRPDGVLLLLEMTQPQFAVDIVFGLFRGWWVFNDGRSHAITGEARWEADLHAAEYGHVDWTDGDSPEASVERVIFATAEGVQGERLPLGRSPLEEGDVVVPVVDNAARQRVMEEYVRRSVAGFTAPTARASQGGRDRDRVTTTCVLVTGATGSLGSHIAAHLARLTSVERVFCLNRRSKDDPTERQKSAFDRRGIVLDDTVRTKVTIYEGNTADALLGLTELEYGRLVASVTHIIHNAWPMHGGCNISSFEPQFKVMRNLVDLARDVASSRLAEAKVGFQFVSSISVVGSSPLVPGETEVAETRTTVETVLPNGYSEAKYVCERMLDETLHRYPDRFETMVVRPGQITGSSTGGYWNTSEHLAALIKSSQTLKVIPDFQGLLSWTPVDYAAAACVELLFSGCQPYPVYHIDNPVRQSWSDMIPVLAEAFDIPRKNIIPFAQWVLRVRAFPGSREDNPAAPMADWLRENFERMSCGELILATAHSTAHSPTLANVGPVDANVVRKYLHGWKDMGFLN</sequence>
<dbReference type="InterPro" id="IPR036291">
    <property type="entry name" value="NAD(P)-bd_dom_sf"/>
</dbReference>
<dbReference type="Gene3D" id="3.40.50.720">
    <property type="entry name" value="NAD(P)-binding Rossmann-like Domain"/>
    <property type="match status" value="1"/>
</dbReference>
<evidence type="ECO:0000313" key="14">
    <source>
        <dbReference type="Proteomes" id="UP001194746"/>
    </source>
</evidence>
<dbReference type="GO" id="GO:0044550">
    <property type="term" value="P:secondary metabolite biosynthetic process"/>
    <property type="evidence" value="ECO:0007669"/>
    <property type="project" value="TreeGrafter"/>
</dbReference>
<dbReference type="InterPro" id="IPR014043">
    <property type="entry name" value="Acyl_transferase_dom"/>
</dbReference>
<dbReference type="InterPro" id="IPR006162">
    <property type="entry name" value="Ppantetheine_attach_site"/>
</dbReference>
<dbReference type="Gene3D" id="3.40.366.10">
    <property type="entry name" value="Malonyl-Coenzyme A Acyl Carrier Protein, domain 2"/>
    <property type="match status" value="2"/>
</dbReference>
<feature type="compositionally biased region" description="Polar residues" evidence="9">
    <location>
        <begin position="1736"/>
        <end position="1750"/>
    </location>
</feature>